<dbReference type="GO" id="GO:0046872">
    <property type="term" value="F:metal ion binding"/>
    <property type="evidence" value="ECO:0007669"/>
    <property type="project" value="UniProtKB-KW"/>
</dbReference>
<keyword evidence="3" id="KW-0808">Transferase</keyword>
<dbReference type="Pfam" id="PF04055">
    <property type="entry name" value="Radical_SAM"/>
    <property type="match status" value="1"/>
</dbReference>
<dbReference type="SFLD" id="SFLDS00029">
    <property type="entry name" value="Radical_SAM"/>
    <property type="match status" value="1"/>
</dbReference>
<dbReference type="GO" id="GO:0003824">
    <property type="term" value="F:catalytic activity"/>
    <property type="evidence" value="ECO:0007669"/>
    <property type="project" value="InterPro"/>
</dbReference>
<dbReference type="CDD" id="cd01335">
    <property type="entry name" value="Radical_SAM"/>
    <property type="match status" value="1"/>
</dbReference>
<dbReference type="InterPro" id="IPR007197">
    <property type="entry name" value="rSAM"/>
</dbReference>
<dbReference type="STRING" id="642492.Clole_1306"/>
<evidence type="ECO:0000256" key="8">
    <source>
        <dbReference type="SAM" id="MobiDB-lite"/>
    </source>
</evidence>
<dbReference type="InterPro" id="IPR051198">
    <property type="entry name" value="BchE-like"/>
</dbReference>
<dbReference type="SFLD" id="SFLDG01082">
    <property type="entry name" value="B12-binding_domain_containing"/>
    <property type="match status" value="1"/>
</dbReference>
<dbReference type="PANTHER" id="PTHR43409">
    <property type="entry name" value="ANAEROBIC MAGNESIUM-PROTOPORPHYRIN IX MONOMETHYL ESTER CYCLASE-RELATED"/>
    <property type="match status" value="1"/>
</dbReference>
<dbReference type="Proteomes" id="UP000008467">
    <property type="component" value="Chromosome"/>
</dbReference>
<dbReference type="HOGENOM" id="CLU_021572_5_1_9"/>
<feature type="domain" description="Radical SAM core" evidence="9">
    <location>
        <begin position="149"/>
        <end position="366"/>
    </location>
</feature>
<proteinExistence type="predicted"/>
<dbReference type="RefSeq" id="WP_013656331.1">
    <property type="nucleotide sequence ID" value="NC_015275.1"/>
</dbReference>
<dbReference type="KEGG" id="cle:Clole_1306"/>
<keyword evidence="6" id="KW-0408">Iron</keyword>
<dbReference type="EMBL" id="CP002582">
    <property type="protein sequence ID" value="ADZ83032.1"/>
    <property type="molecule type" value="Genomic_DNA"/>
</dbReference>
<dbReference type="PROSITE" id="PS51918">
    <property type="entry name" value="RADICAL_SAM"/>
    <property type="match status" value="1"/>
</dbReference>
<comment type="cofactor">
    <cofactor evidence="1">
        <name>[4Fe-4S] cluster</name>
        <dbReference type="ChEBI" id="CHEBI:49883"/>
    </cofactor>
</comment>
<dbReference type="Gene3D" id="3.80.30.20">
    <property type="entry name" value="tm_1862 like domain"/>
    <property type="match status" value="1"/>
</dbReference>
<keyword evidence="4" id="KW-0949">S-adenosyl-L-methionine</keyword>
<reference evidence="10 11" key="1">
    <citation type="journal article" date="2011" name="J. Bacteriol.">
        <title>Complete genome sequence of the cellulose-degrading bacterium Cellulosilyticum lentocellum.</title>
        <authorList>
            <consortium name="US DOE Joint Genome Institute"/>
            <person name="Miller D.A."/>
            <person name="Suen G."/>
            <person name="Bruce D."/>
            <person name="Copeland A."/>
            <person name="Cheng J.F."/>
            <person name="Detter C."/>
            <person name="Goodwin L.A."/>
            <person name="Han C.S."/>
            <person name="Hauser L.J."/>
            <person name="Land M.L."/>
            <person name="Lapidus A."/>
            <person name="Lucas S."/>
            <person name="Meincke L."/>
            <person name="Pitluck S."/>
            <person name="Tapia R."/>
            <person name="Teshima H."/>
            <person name="Woyke T."/>
            <person name="Fox B.G."/>
            <person name="Angert E.R."/>
            <person name="Currie C.R."/>
        </authorList>
    </citation>
    <scope>NUCLEOTIDE SEQUENCE [LARGE SCALE GENOMIC DNA]</scope>
    <source>
        <strain evidence="11">ATCC 49066 / DSM 5427 / NCIMB 11756 / RHM5</strain>
    </source>
</reference>
<accession>F2JHD4</accession>
<name>F2JHD4_CELLD</name>
<dbReference type="GO" id="GO:0051539">
    <property type="term" value="F:4 iron, 4 sulfur cluster binding"/>
    <property type="evidence" value="ECO:0007669"/>
    <property type="project" value="UniProtKB-KW"/>
</dbReference>
<evidence type="ECO:0000256" key="4">
    <source>
        <dbReference type="ARBA" id="ARBA00022691"/>
    </source>
</evidence>
<organism evidence="10 11">
    <name type="scientific">Cellulosilyticum lentocellum (strain ATCC 49066 / DSM 5427 / NCIMB 11756 / RHM5)</name>
    <name type="common">Clostridium lentocellum</name>
    <dbReference type="NCBI Taxonomy" id="642492"/>
    <lineage>
        <taxon>Bacteria</taxon>
        <taxon>Bacillati</taxon>
        <taxon>Bacillota</taxon>
        <taxon>Clostridia</taxon>
        <taxon>Lachnospirales</taxon>
        <taxon>Cellulosilyticaceae</taxon>
        <taxon>Cellulosilyticum</taxon>
    </lineage>
</organism>
<evidence type="ECO:0000256" key="7">
    <source>
        <dbReference type="ARBA" id="ARBA00023014"/>
    </source>
</evidence>
<dbReference type="InterPro" id="IPR034466">
    <property type="entry name" value="Methyltransferase_Class_B"/>
</dbReference>
<gene>
    <name evidence="10" type="ordered locus">Clole_1306</name>
</gene>
<keyword evidence="5" id="KW-0479">Metal-binding</keyword>
<feature type="region of interest" description="Disordered" evidence="8">
    <location>
        <begin position="430"/>
        <end position="449"/>
    </location>
</feature>
<evidence type="ECO:0000313" key="10">
    <source>
        <dbReference type="EMBL" id="ADZ83032.1"/>
    </source>
</evidence>
<keyword evidence="2" id="KW-0489">Methyltransferase</keyword>
<dbReference type="Gene3D" id="3.40.50.280">
    <property type="entry name" value="Cobalamin-binding domain"/>
    <property type="match status" value="1"/>
</dbReference>
<evidence type="ECO:0000256" key="3">
    <source>
        <dbReference type="ARBA" id="ARBA00022679"/>
    </source>
</evidence>
<keyword evidence="7" id="KW-0411">Iron-sulfur</keyword>
<dbReference type="InterPro" id="IPR058240">
    <property type="entry name" value="rSAM_sf"/>
</dbReference>
<dbReference type="eggNOG" id="COG1032">
    <property type="taxonomic scope" value="Bacteria"/>
</dbReference>
<dbReference type="SMART" id="SM00729">
    <property type="entry name" value="Elp3"/>
    <property type="match status" value="1"/>
</dbReference>
<evidence type="ECO:0000313" key="11">
    <source>
        <dbReference type="Proteomes" id="UP000008467"/>
    </source>
</evidence>
<evidence type="ECO:0000256" key="5">
    <source>
        <dbReference type="ARBA" id="ARBA00022723"/>
    </source>
</evidence>
<protein>
    <submittedName>
        <fullName evidence="10">Radical SAM domain protein</fullName>
    </submittedName>
</protein>
<evidence type="ECO:0000259" key="9">
    <source>
        <dbReference type="PROSITE" id="PS51918"/>
    </source>
</evidence>
<dbReference type="InterPro" id="IPR006638">
    <property type="entry name" value="Elp3/MiaA/NifB-like_rSAM"/>
</dbReference>
<evidence type="ECO:0000256" key="1">
    <source>
        <dbReference type="ARBA" id="ARBA00001966"/>
    </source>
</evidence>
<dbReference type="GO" id="GO:0005829">
    <property type="term" value="C:cytosol"/>
    <property type="evidence" value="ECO:0007669"/>
    <property type="project" value="TreeGrafter"/>
</dbReference>
<dbReference type="InterPro" id="IPR023404">
    <property type="entry name" value="rSAM_horseshoe"/>
</dbReference>
<evidence type="ECO:0000256" key="6">
    <source>
        <dbReference type="ARBA" id="ARBA00023004"/>
    </source>
</evidence>
<dbReference type="AlphaFoldDB" id="F2JHD4"/>
<evidence type="ECO:0000256" key="2">
    <source>
        <dbReference type="ARBA" id="ARBA00022603"/>
    </source>
</evidence>
<dbReference type="PANTHER" id="PTHR43409:SF7">
    <property type="entry name" value="BLL1977 PROTEIN"/>
    <property type="match status" value="1"/>
</dbReference>
<dbReference type="SFLD" id="SFLDG01123">
    <property type="entry name" value="methyltransferase_(Class_B)"/>
    <property type="match status" value="1"/>
</dbReference>
<dbReference type="SUPFAM" id="SSF102114">
    <property type="entry name" value="Radical SAM enzymes"/>
    <property type="match status" value="1"/>
</dbReference>
<keyword evidence="11" id="KW-1185">Reference proteome</keyword>
<sequence length="449" mass="51854">MNVTVIRVSMFEGKSYDAMKPLIFPIIASLTPETVKIDYLDDRIETLPEYLSSDMVVLSFDTFSAKRAYQLARRYKREDNLVVLGGFHASMLPDEAADYGDVVLVGDAEDTWPLLIEDALKGEVKPRYSSKGDCELSYIDPNHSSFKGKRYQKIGVVQFSRGCKFGCDFCSIKAMYPHQVRQKNIELMVREIKETKERLFFFIDDNLFLNEETTLRLLQALKQCKKRWACQISIDIAMNDKLLKLMKESGCLLVLIGFESLDAGNLKHMKKVANLATQYEEAIKNIYKHGLMIYATFVLGYDEDTNESFEATFRFAMKHHFAVANFNPLIPMPGTALYKRLEEENRLIYKAWWTNSQCCYGDTVYEPKKLTPSELREGCKKIRYQFYGIKNIIKRMLGNPLHLRPFHLGVYLILNIISAIEIRRKQGKQLGGGRDEVSINQTKHREKRT</sequence>